<dbReference type="RefSeq" id="WP_008825152.1">
    <property type="nucleotide sequence ID" value="NZ_AFNU02000005.1"/>
</dbReference>
<dbReference type="GO" id="GO:0030435">
    <property type="term" value="P:sporulation resulting in formation of a cellular spore"/>
    <property type="evidence" value="ECO:0007669"/>
    <property type="project" value="UniProtKB-KW"/>
</dbReference>
<evidence type="ECO:0000313" key="5">
    <source>
        <dbReference type="Proteomes" id="UP000005707"/>
    </source>
</evidence>
<dbReference type="Proteomes" id="UP000005707">
    <property type="component" value="Unassembled WGS sequence"/>
</dbReference>
<sequence>MDINRAREILQSPSMITVTYNGSEIYIKDLNAETGVAKVHPVGQHDQNQEVPVKNLIEK</sequence>
<reference evidence="4 5" key="2">
    <citation type="journal article" date="2013" name="PLoS ONE">
        <title>INDIGO - INtegrated Data Warehouse of MIcrobial GenOmes with Examples from the Red Sea Extremophiles.</title>
        <authorList>
            <person name="Alam I."/>
            <person name="Antunes A."/>
            <person name="Kamau A.A."/>
            <person name="Ba Alawi W."/>
            <person name="Kalkatawi M."/>
            <person name="Stingl U."/>
            <person name="Bajic V.B."/>
        </authorList>
    </citation>
    <scope>NUCLEOTIDE SEQUENCE [LARGE SCALE GENOMIC DNA]</scope>
    <source>
        <strain evidence="4 5">SSD-17B</strain>
    </source>
</reference>
<evidence type="ECO:0000256" key="3">
    <source>
        <dbReference type="ARBA" id="ARBA00022969"/>
    </source>
</evidence>
<dbReference type="HAMAP" id="MF_00667">
    <property type="entry name" value="SspH"/>
    <property type="match status" value="1"/>
</dbReference>
<reference evidence="4 5" key="1">
    <citation type="journal article" date="2011" name="J. Bacteriol.">
        <title>Genome sequence of Haloplasma contractile, an unusual contractile bacterium from a deep-sea anoxic brine lake.</title>
        <authorList>
            <person name="Antunes A."/>
            <person name="Alam I."/>
            <person name="El Dorry H."/>
            <person name="Siam R."/>
            <person name="Robertson A."/>
            <person name="Bajic V.B."/>
            <person name="Stingl U."/>
        </authorList>
    </citation>
    <scope>NUCLEOTIDE SEQUENCE [LARGE SCALE GENOMIC DNA]</scope>
    <source>
        <strain evidence="4 5">SSD-17B</strain>
    </source>
</reference>
<dbReference type="GO" id="GO:0042601">
    <property type="term" value="C:endospore-forming forespore"/>
    <property type="evidence" value="ECO:0007669"/>
    <property type="project" value="InterPro"/>
</dbReference>
<accession>U2EBH9</accession>
<keyword evidence="5" id="KW-1185">Reference proteome</keyword>
<comment type="similarity">
    <text evidence="2">Belongs to the SspH family.</text>
</comment>
<dbReference type="AlphaFoldDB" id="U2EBH9"/>
<comment type="subcellular location">
    <subcellularLocation>
        <location evidence="1">Spore core</location>
    </subcellularLocation>
</comment>
<name>U2EBH9_9MOLU</name>
<evidence type="ECO:0000256" key="2">
    <source>
        <dbReference type="ARBA" id="ARBA00006573"/>
    </source>
</evidence>
<evidence type="ECO:0000256" key="1">
    <source>
        <dbReference type="ARBA" id="ARBA00004288"/>
    </source>
</evidence>
<gene>
    <name evidence="4" type="ORF">HLPCO_001678</name>
</gene>
<dbReference type="FunCoup" id="U2EBH9">
    <property type="interactions" value="51"/>
</dbReference>
<dbReference type="GO" id="GO:0030436">
    <property type="term" value="P:asexual sporulation"/>
    <property type="evidence" value="ECO:0007669"/>
    <property type="project" value="InterPro"/>
</dbReference>
<dbReference type="EMBL" id="AFNU02000005">
    <property type="protein sequence ID" value="ERJ12151.1"/>
    <property type="molecule type" value="Genomic_DNA"/>
</dbReference>
<dbReference type="NCBIfam" id="TIGR02861">
    <property type="entry name" value="SASP_H"/>
    <property type="match status" value="1"/>
</dbReference>
<organism evidence="4 5">
    <name type="scientific">Haloplasma contractile SSD-17B</name>
    <dbReference type="NCBI Taxonomy" id="1033810"/>
    <lineage>
        <taxon>Bacteria</taxon>
        <taxon>Bacillati</taxon>
        <taxon>Mycoplasmatota</taxon>
        <taxon>Mollicutes</taxon>
        <taxon>Haloplasmatales</taxon>
        <taxon>Haloplasmataceae</taxon>
        <taxon>Haloplasma</taxon>
    </lineage>
</organism>
<proteinExistence type="inferred from homology"/>
<protein>
    <submittedName>
        <fullName evidence="4">Small acid-soluble spore protein H</fullName>
    </submittedName>
</protein>
<dbReference type="Pfam" id="PF08141">
    <property type="entry name" value="SspH"/>
    <property type="match status" value="1"/>
</dbReference>
<keyword evidence="3" id="KW-0749">Sporulation</keyword>
<dbReference type="InParanoid" id="U2EBH9"/>
<dbReference type="OrthoDB" id="1683648at2"/>
<comment type="caution">
    <text evidence="4">The sequence shown here is derived from an EMBL/GenBank/DDBJ whole genome shotgun (WGS) entry which is preliminary data.</text>
</comment>
<evidence type="ECO:0000313" key="4">
    <source>
        <dbReference type="EMBL" id="ERJ12151.1"/>
    </source>
</evidence>
<dbReference type="InterPro" id="IPR012610">
    <property type="entry name" value="SASP_SspH"/>
</dbReference>